<dbReference type="OrthoDB" id="308037at2"/>
<evidence type="ECO:0000313" key="2">
    <source>
        <dbReference type="Proteomes" id="UP000237916"/>
    </source>
</evidence>
<dbReference type="InterPro" id="IPR010254">
    <property type="entry name" value="B12-dep_deHydtase_bsu"/>
</dbReference>
<proteinExistence type="predicted"/>
<accession>A0A2S7ZAC5</accession>
<gene>
    <name evidence="1" type="ORF">VEHSUH05_03630</name>
</gene>
<organism evidence="1 2">
    <name type="scientific">Veillonella denticariosi JCM 15641</name>
    <dbReference type="NCBI Taxonomy" id="1298594"/>
    <lineage>
        <taxon>Bacteria</taxon>
        <taxon>Bacillati</taxon>
        <taxon>Bacillota</taxon>
        <taxon>Negativicutes</taxon>
        <taxon>Veillonellales</taxon>
        <taxon>Veillonellaceae</taxon>
        <taxon>Veillonella</taxon>
    </lineage>
</organism>
<comment type="caution">
    <text evidence="1">The sequence shown here is derived from an EMBL/GenBank/DDBJ whole genome shotgun (WGS) entry which is preliminary data.</text>
</comment>
<dbReference type="EMBL" id="PPDB01000003">
    <property type="protein sequence ID" value="PQL20169.1"/>
    <property type="molecule type" value="Genomic_DNA"/>
</dbReference>
<keyword evidence="2" id="KW-1185">Reference proteome</keyword>
<dbReference type="Gene3D" id="3.40.50.10150">
    <property type="entry name" value="B12-dependent dehydatase associated subunit"/>
    <property type="match status" value="1"/>
</dbReference>
<dbReference type="InterPro" id="IPR003208">
    <property type="entry name" value="Dehydtase/Dehydtase_re"/>
</dbReference>
<sequence length="124" mass="13671">MMDQSIISKPTILLYTTQHISEDVLKPLLYGIEEEDLPVVIESHSGTHIALADLASRNSALSVGIGVDDQAIVLTYKNIPAHQFIYRLSGYSQYPDSLRTLGVNAARLVKGNPFVSDKRLEVAF</sequence>
<dbReference type="STRING" id="1298594.GCA_001312465_01691"/>
<name>A0A2S7ZAC5_9FIRM</name>
<protein>
    <submittedName>
        <fullName evidence="1">Propanediol utilization protein</fullName>
    </submittedName>
</protein>
<dbReference type="AlphaFoldDB" id="A0A2S7ZAC5"/>
<reference evidence="1 2" key="1">
    <citation type="submission" date="2018-01" db="EMBL/GenBank/DDBJ databases">
        <title>Draft genome sequences of clinical isolates and type strains of oral Veillonella including Veillonella infantum sp., nov.</title>
        <authorList>
            <person name="Mashima I."/>
            <person name="Liao Y.-C."/>
            <person name="Sabharwal A."/>
            <person name="Haase E.M."/>
            <person name="Nakazawa F."/>
            <person name="Scannapieco F.A."/>
        </authorList>
    </citation>
    <scope>NUCLEOTIDE SEQUENCE [LARGE SCALE GENOMIC DNA]</scope>
    <source>
        <strain evidence="1 2">JCM 15641</strain>
    </source>
</reference>
<dbReference type="SUPFAM" id="SSF52968">
    <property type="entry name" value="B12-dependent dehydatase associated subunit"/>
    <property type="match status" value="1"/>
</dbReference>
<evidence type="ECO:0000313" key="1">
    <source>
        <dbReference type="EMBL" id="PQL20169.1"/>
    </source>
</evidence>
<dbReference type="Proteomes" id="UP000237916">
    <property type="component" value="Unassembled WGS sequence"/>
</dbReference>
<dbReference type="Pfam" id="PF02288">
    <property type="entry name" value="Dehydratase_MU"/>
    <property type="match status" value="1"/>
</dbReference>